<dbReference type="EnsemblPlants" id="Pp3c18_2650V3.2">
    <property type="protein sequence ID" value="PAC:32981433.CDS.1"/>
    <property type="gene ID" value="Pp3c18_2650"/>
</dbReference>
<proteinExistence type="predicted"/>
<reference evidence="3" key="3">
    <citation type="submission" date="2020-12" db="UniProtKB">
        <authorList>
            <consortium name="EnsemblPlants"/>
        </authorList>
    </citation>
    <scope>IDENTIFICATION</scope>
</reference>
<keyword evidence="1" id="KW-0812">Transmembrane</keyword>
<dbReference type="Gramene" id="Pp3c18_2650V3.6">
    <property type="protein sequence ID" value="PAC:32981437.CDS.1"/>
    <property type="gene ID" value="Pp3c18_2650"/>
</dbReference>
<dbReference type="OMA" id="LCFVENI"/>
<protein>
    <submittedName>
        <fullName evidence="2 3">Uncharacterized protein</fullName>
    </submittedName>
</protein>
<organism evidence="2">
    <name type="scientific">Physcomitrium patens</name>
    <name type="common">Spreading-leaved earth moss</name>
    <name type="synonym">Physcomitrella patens</name>
    <dbReference type="NCBI Taxonomy" id="3218"/>
    <lineage>
        <taxon>Eukaryota</taxon>
        <taxon>Viridiplantae</taxon>
        <taxon>Streptophyta</taxon>
        <taxon>Embryophyta</taxon>
        <taxon>Bryophyta</taxon>
        <taxon>Bryophytina</taxon>
        <taxon>Bryopsida</taxon>
        <taxon>Funariidae</taxon>
        <taxon>Funariales</taxon>
        <taxon>Funariaceae</taxon>
        <taxon>Physcomitrium</taxon>
    </lineage>
</organism>
<dbReference type="AlphaFoldDB" id="A0A2K1IZQ6"/>
<dbReference type="Proteomes" id="UP000006727">
    <property type="component" value="Chromosome 18"/>
</dbReference>
<dbReference type="InParanoid" id="A0A2K1IZQ6"/>
<dbReference type="EnsemblPlants" id="Pp3c18_2650V3.1">
    <property type="protein sequence ID" value="PAC:32981432.CDS.1"/>
    <property type="gene ID" value="Pp3c18_2650"/>
</dbReference>
<dbReference type="EnsemblPlants" id="Pp3c18_2650V3.5">
    <property type="protein sequence ID" value="PAC:32981436.CDS.1"/>
    <property type="gene ID" value="Pp3c18_2650"/>
</dbReference>
<keyword evidence="4" id="KW-1185">Reference proteome</keyword>
<sequence>MEKREKNPRGPYEVLLNSEEYASDSDLHPYIGIYDRRLPCCGCGVGWFSFLAGFLLPLFWYYGTIRFLLTQHHNDPRERPGLAACAIATLVSTVALVIALIVLLVEHKGWLPLPALG</sequence>
<dbReference type="Gramene" id="Pp3c18_2650V3.2">
    <property type="protein sequence ID" value="PAC:32981433.CDS.1"/>
    <property type="gene ID" value="Pp3c18_2650"/>
</dbReference>
<reference evidence="2 4" key="1">
    <citation type="journal article" date="2008" name="Science">
        <title>The Physcomitrella genome reveals evolutionary insights into the conquest of land by plants.</title>
        <authorList>
            <person name="Rensing S."/>
            <person name="Lang D."/>
            <person name="Zimmer A."/>
            <person name="Terry A."/>
            <person name="Salamov A."/>
            <person name="Shapiro H."/>
            <person name="Nishiyama T."/>
            <person name="Perroud P.-F."/>
            <person name="Lindquist E."/>
            <person name="Kamisugi Y."/>
            <person name="Tanahashi T."/>
            <person name="Sakakibara K."/>
            <person name="Fujita T."/>
            <person name="Oishi K."/>
            <person name="Shin-I T."/>
            <person name="Kuroki Y."/>
            <person name="Toyoda A."/>
            <person name="Suzuki Y."/>
            <person name="Hashimoto A."/>
            <person name="Yamaguchi K."/>
            <person name="Sugano A."/>
            <person name="Kohara Y."/>
            <person name="Fujiyama A."/>
            <person name="Anterola A."/>
            <person name="Aoki S."/>
            <person name="Ashton N."/>
            <person name="Barbazuk W.B."/>
            <person name="Barker E."/>
            <person name="Bennetzen J."/>
            <person name="Bezanilla M."/>
            <person name="Blankenship R."/>
            <person name="Cho S.H."/>
            <person name="Dutcher S."/>
            <person name="Estelle M."/>
            <person name="Fawcett J.A."/>
            <person name="Gundlach H."/>
            <person name="Hanada K."/>
            <person name="Heyl A."/>
            <person name="Hicks K.A."/>
            <person name="Hugh J."/>
            <person name="Lohr M."/>
            <person name="Mayer K."/>
            <person name="Melkozernov A."/>
            <person name="Murata T."/>
            <person name="Nelson D."/>
            <person name="Pils B."/>
            <person name="Prigge M."/>
            <person name="Reiss B."/>
            <person name="Renner T."/>
            <person name="Rombauts S."/>
            <person name="Rushton P."/>
            <person name="Sanderfoot A."/>
            <person name="Schween G."/>
            <person name="Shiu S.-H."/>
            <person name="Stueber K."/>
            <person name="Theodoulou F.L."/>
            <person name="Tu H."/>
            <person name="Van de Peer Y."/>
            <person name="Verrier P.J."/>
            <person name="Waters E."/>
            <person name="Wood A."/>
            <person name="Yang L."/>
            <person name="Cove D."/>
            <person name="Cuming A."/>
            <person name="Hasebe M."/>
            <person name="Lucas S."/>
            <person name="Mishler D.B."/>
            <person name="Reski R."/>
            <person name="Grigoriev I."/>
            <person name="Quatrano R.S."/>
            <person name="Boore J.L."/>
        </authorList>
    </citation>
    <scope>NUCLEOTIDE SEQUENCE [LARGE SCALE GENOMIC DNA]</scope>
    <source>
        <strain evidence="3 4">cv. Gransden 2004</strain>
    </source>
</reference>
<evidence type="ECO:0000313" key="4">
    <source>
        <dbReference type="Proteomes" id="UP000006727"/>
    </source>
</evidence>
<evidence type="ECO:0000313" key="3">
    <source>
        <dbReference type="EnsemblPlants" id="PAC:32981432.CDS.1"/>
    </source>
</evidence>
<dbReference type="EnsemblPlants" id="Pp3c18_2650V3.4">
    <property type="protein sequence ID" value="PAC:32981435.CDS.1"/>
    <property type="gene ID" value="Pp3c18_2650"/>
</dbReference>
<reference evidence="2 4" key="2">
    <citation type="journal article" date="2018" name="Plant J.">
        <title>The Physcomitrella patens chromosome-scale assembly reveals moss genome structure and evolution.</title>
        <authorList>
            <person name="Lang D."/>
            <person name="Ullrich K.K."/>
            <person name="Murat F."/>
            <person name="Fuchs J."/>
            <person name="Jenkins J."/>
            <person name="Haas F.B."/>
            <person name="Piednoel M."/>
            <person name="Gundlach H."/>
            <person name="Van Bel M."/>
            <person name="Meyberg R."/>
            <person name="Vives C."/>
            <person name="Morata J."/>
            <person name="Symeonidi A."/>
            <person name="Hiss M."/>
            <person name="Muchero W."/>
            <person name="Kamisugi Y."/>
            <person name="Saleh O."/>
            <person name="Blanc G."/>
            <person name="Decker E.L."/>
            <person name="van Gessel N."/>
            <person name="Grimwood J."/>
            <person name="Hayes R.D."/>
            <person name="Graham S.W."/>
            <person name="Gunter L.E."/>
            <person name="McDaniel S.F."/>
            <person name="Hoernstein S.N.W."/>
            <person name="Larsson A."/>
            <person name="Li F.W."/>
            <person name="Perroud P.F."/>
            <person name="Phillips J."/>
            <person name="Ranjan P."/>
            <person name="Rokshar D.S."/>
            <person name="Rothfels C.J."/>
            <person name="Schneider L."/>
            <person name="Shu S."/>
            <person name="Stevenson D.W."/>
            <person name="Thummler F."/>
            <person name="Tillich M."/>
            <person name="Villarreal Aguilar J.C."/>
            <person name="Widiez T."/>
            <person name="Wong G.K."/>
            <person name="Wymore A."/>
            <person name="Zhang Y."/>
            <person name="Zimmer A.D."/>
            <person name="Quatrano R.S."/>
            <person name="Mayer K.F.X."/>
            <person name="Goodstein D."/>
            <person name="Casacuberta J.M."/>
            <person name="Vandepoele K."/>
            <person name="Reski R."/>
            <person name="Cuming A.C."/>
            <person name="Tuskan G.A."/>
            <person name="Maumus F."/>
            <person name="Salse J."/>
            <person name="Schmutz J."/>
            <person name="Rensing S.A."/>
        </authorList>
    </citation>
    <scope>NUCLEOTIDE SEQUENCE [LARGE SCALE GENOMIC DNA]</scope>
    <source>
        <strain evidence="3 4">cv. Gransden 2004</strain>
    </source>
</reference>
<accession>A0A2K1IZQ6</accession>
<dbReference type="Gramene" id="Pp3c18_2650V3.7">
    <property type="protein sequence ID" value="PAC:32981438.CDS.1"/>
    <property type="gene ID" value="Pp3c18_2650"/>
</dbReference>
<dbReference type="EnsemblPlants" id="Pp3c18_2650V3.7">
    <property type="protein sequence ID" value="PAC:32981438.CDS.1"/>
    <property type="gene ID" value="Pp3c18_2650"/>
</dbReference>
<keyword evidence="1" id="KW-0472">Membrane</keyword>
<dbReference type="Gramene" id="Pp3c18_2650V3.4">
    <property type="protein sequence ID" value="PAC:32981435.CDS.1"/>
    <property type="gene ID" value="Pp3c18_2650"/>
</dbReference>
<dbReference type="PANTHER" id="PTHR46666">
    <property type="entry name" value="60S RIBOSOMAL L18A-LIKE PROTEIN"/>
    <property type="match status" value="1"/>
</dbReference>
<dbReference type="EnsemblPlants" id="Pp3c18_2650V3.6">
    <property type="protein sequence ID" value="PAC:32981437.CDS.1"/>
    <property type="gene ID" value="Pp3c18_2650"/>
</dbReference>
<dbReference type="Gramene" id="Pp3c18_2650V3.1">
    <property type="protein sequence ID" value="PAC:32981432.CDS.1"/>
    <property type="gene ID" value="Pp3c18_2650"/>
</dbReference>
<name>A0A2K1IZQ6_PHYPA</name>
<feature type="transmembrane region" description="Helical" evidence="1">
    <location>
        <begin position="81"/>
        <end position="105"/>
    </location>
</feature>
<keyword evidence="1" id="KW-1133">Transmembrane helix</keyword>
<dbReference type="PaxDb" id="3218-PP1S17_256V6.1"/>
<dbReference type="EMBL" id="ABEU02000018">
    <property type="protein sequence ID" value="PNR34765.1"/>
    <property type="molecule type" value="Genomic_DNA"/>
</dbReference>
<gene>
    <name evidence="2" type="ORF">PHYPA_022663</name>
</gene>
<dbReference type="FunCoup" id="A0A2K1IZQ6">
    <property type="interactions" value="1404"/>
</dbReference>
<dbReference type="PANTHER" id="PTHR46666:SF2">
    <property type="entry name" value="60S RIBOSOMAL L18A-LIKE PROTEIN"/>
    <property type="match status" value="1"/>
</dbReference>
<dbReference type="EnsemblPlants" id="Pp3c18_2650V3.3">
    <property type="protein sequence ID" value="PAC:32981434.CDS.1"/>
    <property type="gene ID" value="Pp3c18_2650"/>
</dbReference>
<dbReference type="Gramene" id="Pp3c18_2650V3.5">
    <property type="protein sequence ID" value="PAC:32981436.CDS.1"/>
    <property type="gene ID" value="Pp3c18_2650"/>
</dbReference>
<evidence type="ECO:0000256" key="1">
    <source>
        <dbReference type="SAM" id="Phobius"/>
    </source>
</evidence>
<feature type="transmembrane region" description="Helical" evidence="1">
    <location>
        <begin position="38"/>
        <end position="61"/>
    </location>
</feature>
<evidence type="ECO:0000313" key="2">
    <source>
        <dbReference type="EMBL" id="PNR34765.1"/>
    </source>
</evidence>
<dbReference type="Gramene" id="Pp3c18_2650V3.3">
    <property type="protein sequence ID" value="PAC:32981434.CDS.1"/>
    <property type="gene ID" value="Pp3c18_2650"/>
</dbReference>